<dbReference type="Proteomes" id="UP001152523">
    <property type="component" value="Unassembled WGS sequence"/>
</dbReference>
<evidence type="ECO:0000313" key="3">
    <source>
        <dbReference type="Proteomes" id="UP001152523"/>
    </source>
</evidence>
<evidence type="ECO:0000313" key="2">
    <source>
        <dbReference type="EMBL" id="CAH9143854.1"/>
    </source>
</evidence>
<sequence>MEYTSSQNISLELTLAPPKPSRTMPSRSPTENLISIEDSIILSKEKNELDQELFRVPKWKNWRMSPINILTLTASYMQPEEQFALGWLRTKSIEKAISIDYIKKIYQRRLNE</sequence>
<proteinExistence type="predicted"/>
<comment type="caution">
    <text evidence="2">The sequence shown here is derived from an EMBL/GenBank/DDBJ whole genome shotgun (WGS) entry which is preliminary data.</text>
</comment>
<name>A0AAV0G9F9_9ASTE</name>
<keyword evidence="3" id="KW-1185">Reference proteome</keyword>
<organism evidence="2 3">
    <name type="scientific">Cuscuta epithymum</name>
    <dbReference type="NCBI Taxonomy" id="186058"/>
    <lineage>
        <taxon>Eukaryota</taxon>
        <taxon>Viridiplantae</taxon>
        <taxon>Streptophyta</taxon>
        <taxon>Embryophyta</taxon>
        <taxon>Tracheophyta</taxon>
        <taxon>Spermatophyta</taxon>
        <taxon>Magnoliopsida</taxon>
        <taxon>eudicotyledons</taxon>
        <taxon>Gunneridae</taxon>
        <taxon>Pentapetalae</taxon>
        <taxon>asterids</taxon>
        <taxon>lamiids</taxon>
        <taxon>Solanales</taxon>
        <taxon>Convolvulaceae</taxon>
        <taxon>Cuscuteae</taxon>
        <taxon>Cuscuta</taxon>
        <taxon>Cuscuta subgen. Cuscuta</taxon>
    </lineage>
</organism>
<reference evidence="2" key="1">
    <citation type="submission" date="2022-07" db="EMBL/GenBank/DDBJ databases">
        <authorList>
            <person name="Macas J."/>
            <person name="Novak P."/>
            <person name="Neumann P."/>
        </authorList>
    </citation>
    <scope>NUCLEOTIDE SEQUENCE</scope>
</reference>
<gene>
    <name evidence="2" type="ORF">CEPIT_LOCUS40996</name>
</gene>
<feature type="compositionally biased region" description="Polar residues" evidence="1">
    <location>
        <begin position="1"/>
        <end position="11"/>
    </location>
</feature>
<feature type="region of interest" description="Disordered" evidence="1">
    <location>
        <begin position="1"/>
        <end position="29"/>
    </location>
</feature>
<protein>
    <submittedName>
        <fullName evidence="2">Uncharacterized protein</fullName>
    </submittedName>
</protein>
<evidence type="ECO:0000256" key="1">
    <source>
        <dbReference type="SAM" id="MobiDB-lite"/>
    </source>
</evidence>
<dbReference type="EMBL" id="CAMAPF010001057">
    <property type="protein sequence ID" value="CAH9143854.1"/>
    <property type="molecule type" value="Genomic_DNA"/>
</dbReference>
<accession>A0AAV0G9F9</accession>
<dbReference type="AlphaFoldDB" id="A0AAV0G9F9"/>
<feature type="non-terminal residue" evidence="2">
    <location>
        <position position="112"/>
    </location>
</feature>